<sequence length="209" mass="22969">MSVKPARAYKSPQRDEQANATRRCIIVAAGELFAKSGFAAVTMQGVARHAGVSLATLYLYFPGKAALVAALADDVVTSPDLSVEQVEHEGDPVEQLRTAAHIIRLVNERSWLVGDILRNAQGTNEGLATTWRLWQEGHLEGVRRGMTSLASHAALRSTLTFDEAVDTIYALAGTDVYRALVRERGWSPEQYERWLFGVACRELLGQPAY</sequence>
<reference evidence="6 7" key="1">
    <citation type="submission" date="2020-10" db="EMBL/GenBank/DDBJ databases">
        <title>Ca. Dormibacterota MAGs.</title>
        <authorList>
            <person name="Montgomery K."/>
        </authorList>
    </citation>
    <scope>NUCLEOTIDE SEQUENCE [LARGE SCALE GENOMIC DNA]</scope>
    <source>
        <strain evidence="6">SC8812_S17_18</strain>
    </source>
</reference>
<dbReference type="PROSITE" id="PS01081">
    <property type="entry name" value="HTH_TETR_1"/>
    <property type="match status" value="1"/>
</dbReference>
<accession>A0A934K2W4</accession>
<keyword evidence="1" id="KW-0805">Transcription regulation</keyword>
<dbReference type="Proteomes" id="UP000606991">
    <property type="component" value="Unassembled WGS sequence"/>
</dbReference>
<protein>
    <submittedName>
        <fullName evidence="6">Helix-turn-helix transcriptional regulator</fullName>
    </submittedName>
</protein>
<dbReference type="InterPro" id="IPR001647">
    <property type="entry name" value="HTH_TetR"/>
</dbReference>
<dbReference type="AlphaFoldDB" id="A0A934K2W4"/>
<name>A0A934K2W4_9BACT</name>
<organism evidence="6 7">
    <name type="scientific">Candidatus Aeolococcus gillhamiae</name>
    <dbReference type="NCBI Taxonomy" id="3127015"/>
    <lineage>
        <taxon>Bacteria</taxon>
        <taxon>Bacillati</taxon>
        <taxon>Candidatus Dormiibacterota</taxon>
        <taxon>Candidatus Dormibacteria</taxon>
        <taxon>Candidatus Aeolococcales</taxon>
        <taxon>Candidatus Aeolococcaceae</taxon>
        <taxon>Candidatus Aeolococcus</taxon>
    </lineage>
</organism>
<evidence type="ECO:0000256" key="3">
    <source>
        <dbReference type="ARBA" id="ARBA00023163"/>
    </source>
</evidence>
<dbReference type="PROSITE" id="PS50977">
    <property type="entry name" value="HTH_TETR_2"/>
    <property type="match status" value="1"/>
</dbReference>
<dbReference type="PANTHER" id="PTHR30055:SF234">
    <property type="entry name" value="HTH-TYPE TRANSCRIPTIONAL REGULATOR BETI"/>
    <property type="match status" value="1"/>
</dbReference>
<dbReference type="PANTHER" id="PTHR30055">
    <property type="entry name" value="HTH-TYPE TRANSCRIPTIONAL REGULATOR RUTR"/>
    <property type="match status" value="1"/>
</dbReference>
<evidence type="ECO:0000259" key="5">
    <source>
        <dbReference type="PROSITE" id="PS50977"/>
    </source>
</evidence>
<dbReference type="PRINTS" id="PR00455">
    <property type="entry name" value="HTHTETR"/>
</dbReference>
<dbReference type="InterPro" id="IPR050109">
    <property type="entry name" value="HTH-type_TetR-like_transc_reg"/>
</dbReference>
<proteinExistence type="predicted"/>
<dbReference type="Gene3D" id="1.10.357.10">
    <property type="entry name" value="Tetracycline Repressor, domain 2"/>
    <property type="match status" value="1"/>
</dbReference>
<keyword evidence="3" id="KW-0804">Transcription</keyword>
<comment type="caution">
    <text evidence="6">The sequence shown here is derived from an EMBL/GenBank/DDBJ whole genome shotgun (WGS) entry which is preliminary data.</text>
</comment>
<evidence type="ECO:0000256" key="1">
    <source>
        <dbReference type="ARBA" id="ARBA00023015"/>
    </source>
</evidence>
<evidence type="ECO:0000313" key="6">
    <source>
        <dbReference type="EMBL" id="MBJ7595798.1"/>
    </source>
</evidence>
<dbReference type="Pfam" id="PF00440">
    <property type="entry name" value="TetR_N"/>
    <property type="match status" value="1"/>
</dbReference>
<feature type="DNA-binding region" description="H-T-H motif" evidence="4">
    <location>
        <begin position="42"/>
        <end position="61"/>
    </location>
</feature>
<dbReference type="GO" id="GO:0003700">
    <property type="term" value="F:DNA-binding transcription factor activity"/>
    <property type="evidence" value="ECO:0007669"/>
    <property type="project" value="TreeGrafter"/>
</dbReference>
<dbReference type="InterPro" id="IPR009057">
    <property type="entry name" value="Homeodomain-like_sf"/>
</dbReference>
<dbReference type="InterPro" id="IPR023772">
    <property type="entry name" value="DNA-bd_HTH_TetR-type_CS"/>
</dbReference>
<dbReference type="GO" id="GO:0000976">
    <property type="term" value="F:transcription cis-regulatory region binding"/>
    <property type="evidence" value="ECO:0007669"/>
    <property type="project" value="TreeGrafter"/>
</dbReference>
<evidence type="ECO:0000256" key="2">
    <source>
        <dbReference type="ARBA" id="ARBA00023125"/>
    </source>
</evidence>
<evidence type="ECO:0000256" key="4">
    <source>
        <dbReference type="PROSITE-ProRule" id="PRU00335"/>
    </source>
</evidence>
<dbReference type="SUPFAM" id="SSF46689">
    <property type="entry name" value="Homeodomain-like"/>
    <property type="match status" value="1"/>
</dbReference>
<dbReference type="RefSeq" id="WP_337313243.1">
    <property type="nucleotide sequence ID" value="NZ_JAEKNS010000134.1"/>
</dbReference>
<gene>
    <name evidence="6" type="ORF">JF886_13255</name>
</gene>
<feature type="domain" description="HTH tetR-type" evidence="5">
    <location>
        <begin position="19"/>
        <end position="79"/>
    </location>
</feature>
<keyword evidence="2 4" id="KW-0238">DNA-binding</keyword>
<dbReference type="EMBL" id="JAEKNS010000134">
    <property type="protein sequence ID" value="MBJ7595798.1"/>
    <property type="molecule type" value="Genomic_DNA"/>
</dbReference>
<evidence type="ECO:0000313" key="7">
    <source>
        <dbReference type="Proteomes" id="UP000606991"/>
    </source>
</evidence>